<evidence type="ECO:0000256" key="3">
    <source>
        <dbReference type="ARBA" id="ARBA00010286"/>
    </source>
</evidence>
<dbReference type="RefSeq" id="WP_129027390.1">
    <property type="nucleotide sequence ID" value="NZ_SDHY01000005.1"/>
</dbReference>
<dbReference type="InterPro" id="IPR032466">
    <property type="entry name" value="Metal_Hydrolase"/>
</dbReference>
<name>A0A4Q1BYR1_9BACT</name>
<dbReference type="CDD" id="cd01318">
    <property type="entry name" value="DHOase_IIb"/>
    <property type="match status" value="1"/>
</dbReference>
<proteinExistence type="inferred from homology"/>
<comment type="function">
    <text evidence="2">Catalyzes the reversible cyclization of carbamoyl aspartate to dihydroorotate.</text>
</comment>
<dbReference type="GO" id="GO:0005737">
    <property type="term" value="C:cytoplasm"/>
    <property type="evidence" value="ECO:0007669"/>
    <property type="project" value="TreeGrafter"/>
</dbReference>
<evidence type="ECO:0000256" key="5">
    <source>
        <dbReference type="ARBA" id="ARBA00022801"/>
    </source>
</evidence>
<evidence type="ECO:0000256" key="4">
    <source>
        <dbReference type="ARBA" id="ARBA00022723"/>
    </source>
</evidence>
<evidence type="ECO:0000259" key="6">
    <source>
        <dbReference type="Pfam" id="PF01979"/>
    </source>
</evidence>
<dbReference type="Proteomes" id="UP000289455">
    <property type="component" value="Unassembled WGS sequence"/>
</dbReference>
<protein>
    <submittedName>
        <fullName evidence="7">Dihydroorotase</fullName>
        <ecNumber evidence="7">3.5.2.3</ecNumber>
    </submittedName>
</protein>
<dbReference type="EMBL" id="SDHY01000005">
    <property type="protein sequence ID" value="RXK48155.1"/>
    <property type="molecule type" value="Genomic_DNA"/>
</dbReference>
<dbReference type="InterPro" id="IPR006680">
    <property type="entry name" value="Amidohydro-rel"/>
</dbReference>
<dbReference type="InterPro" id="IPR002195">
    <property type="entry name" value="Dihydroorotase_CS"/>
</dbReference>
<keyword evidence="5 7" id="KW-0378">Hydrolase</keyword>
<comment type="cofactor">
    <cofactor evidence="1">
        <name>Zn(2+)</name>
        <dbReference type="ChEBI" id="CHEBI:29105"/>
    </cofactor>
</comment>
<keyword evidence="4" id="KW-0479">Metal-binding</keyword>
<gene>
    <name evidence="7" type="ORF">ESB04_08900</name>
</gene>
<dbReference type="InterPro" id="IPR050138">
    <property type="entry name" value="DHOase/Allantoinase_Hydrolase"/>
</dbReference>
<dbReference type="GO" id="GO:0004151">
    <property type="term" value="F:dihydroorotase activity"/>
    <property type="evidence" value="ECO:0007669"/>
    <property type="project" value="UniProtKB-EC"/>
</dbReference>
<dbReference type="EC" id="3.5.2.3" evidence="7"/>
<dbReference type="GO" id="GO:0046872">
    <property type="term" value="F:metal ion binding"/>
    <property type="evidence" value="ECO:0007669"/>
    <property type="project" value="UniProtKB-KW"/>
</dbReference>
<dbReference type="PROSITE" id="PS00483">
    <property type="entry name" value="DIHYDROOROTASE_2"/>
    <property type="match status" value="1"/>
</dbReference>
<evidence type="ECO:0000256" key="2">
    <source>
        <dbReference type="ARBA" id="ARBA00002368"/>
    </source>
</evidence>
<evidence type="ECO:0000313" key="7">
    <source>
        <dbReference type="EMBL" id="RXK48155.1"/>
    </source>
</evidence>
<dbReference type="PANTHER" id="PTHR43668:SF4">
    <property type="entry name" value="ALLANTOINASE"/>
    <property type="match status" value="1"/>
</dbReference>
<dbReference type="InterPro" id="IPR011059">
    <property type="entry name" value="Metal-dep_hydrolase_composite"/>
</dbReference>
<accession>A0A4Q1BYR1</accession>
<feature type="domain" description="Amidohydrolase-related" evidence="6">
    <location>
        <begin position="52"/>
        <end position="425"/>
    </location>
</feature>
<dbReference type="OrthoDB" id="9765462at2"/>
<dbReference type="SUPFAM" id="SSF51556">
    <property type="entry name" value="Metallo-dependent hydrolases"/>
    <property type="match status" value="1"/>
</dbReference>
<comment type="similarity">
    <text evidence="3">Belongs to the metallo-dependent hydrolases superfamily. DHOase family. Class I DHOase subfamily.</text>
</comment>
<dbReference type="Pfam" id="PF01979">
    <property type="entry name" value="Amidohydro_1"/>
    <property type="match status" value="1"/>
</dbReference>
<keyword evidence="8" id="KW-1185">Reference proteome</keyword>
<dbReference type="GO" id="GO:0006145">
    <property type="term" value="P:purine nucleobase catabolic process"/>
    <property type="evidence" value="ECO:0007669"/>
    <property type="project" value="TreeGrafter"/>
</dbReference>
<dbReference type="Gene3D" id="3.20.20.140">
    <property type="entry name" value="Metal-dependent hydrolases"/>
    <property type="match status" value="1"/>
</dbReference>
<evidence type="ECO:0000313" key="8">
    <source>
        <dbReference type="Proteomes" id="UP000289455"/>
    </source>
</evidence>
<dbReference type="Gene3D" id="2.30.40.10">
    <property type="entry name" value="Urease, subunit C, domain 1"/>
    <property type="match status" value="1"/>
</dbReference>
<organism evidence="7 8">
    <name type="scientific">Aquirufa rosea</name>
    <dbReference type="NCBI Taxonomy" id="2509241"/>
    <lineage>
        <taxon>Bacteria</taxon>
        <taxon>Pseudomonadati</taxon>
        <taxon>Bacteroidota</taxon>
        <taxon>Cytophagia</taxon>
        <taxon>Cytophagales</taxon>
        <taxon>Flectobacillaceae</taxon>
        <taxon>Aquirufa</taxon>
    </lineage>
</organism>
<dbReference type="AlphaFoldDB" id="A0A4Q1BYR1"/>
<dbReference type="PANTHER" id="PTHR43668">
    <property type="entry name" value="ALLANTOINASE"/>
    <property type="match status" value="1"/>
</dbReference>
<dbReference type="GO" id="GO:0004038">
    <property type="term" value="F:allantoinase activity"/>
    <property type="evidence" value="ECO:0007669"/>
    <property type="project" value="TreeGrafter"/>
</dbReference>
<reference evidence="7 8" key="1">
    <citation type="submission" date="2019-01" db="EMBL/GenBank/DDBJ databases">
        <title>Cytophagaceae bacterium strain CAR-16.</title>
        <authorList>
            <person name="Chen W.-M."/>
        </authorList>
    </citation>
    <scope>NUCLEOTIDE SEQUENCE [LARGE SCALE GENOMIC DNA]</scope>
    <source>
        <strain evidence="7 8">CAR-16</strain>
    </source>
</reference>
<dbReference type="NCBIfam" id="NF006688">
    <property type="entry name" value="PRK09236.1"/>
    <property type="match status" value="1"/>
</dbReference>
<comment type="caution">
    <text evidence="7">The sequence shown here is derived from an EMBL/GenBank/DDBJ whole genome shotgun (WGS) entry which is preliminary data.</text>
</comment>
<dbReference type="SUPFAM" id="SSF51338">
    <property type="entry name" value="Composite domain of metallo-dependent hydrolases"/>
    <property type="match status" value="1"/>
</dbReference>
<evidence type="ECO:0000256" key="1">
    <source>
        <dbReference type="ARBA" id="ARBA00001947"/>
    </source>
</evidence>
<sequence length="446" mass="49924">MSNYLLKNAQIVNEGKIIAGDLRISNGRIDKIASSISPLGNEEIIDLNGKHVFPGMIDDQVHFREPGLTHKAHIASEARAAVAGGVTSFMEMPNTVPNALSQEILSDKYAIAQRSSLANYSFFMGAGNDNLEEVLKTNKQNVCGIKIFMGSSTGNMLVDNVQTLENIFSKSELLIATHCEDEPTVKARTQLFREKYPEEAPAFIHPLVRNEEACYLSSSMAIGLAKKWNTRLHILHITTEEELALFEAHKASKNKRITSEVCVHHLWFDAADYETLGNQIKCNPAIKDSRHKNALRKALQTGSLDIIATDHAPHTWEEKQQGYWKSPAGLPLVQHPLLMLFDLEKEGVLSLEQIAEKTAHTVAEIFQIEDRGFIREGYWADLAIVDFNKPQLVEKSNIHYQCQWSPLEGHTFGASIAHTFVSGHLAYSHGQFNESQLGQRLLFQRD</sequence>